<gene>
    <name evidence="1" type="ORF">NDU88_009647</name>
</gene>
<proteinExistence type="predicted"/>
<keyword evidence="2" id="KW-1185">Reference proteome</keyword>
<organism evidence="1 2">
    <name type="scientific">Pleurodeles waltl</name>
    <name type="common">Iberian ribbed newt</name>
    <dbReference type="NCBI Taxonomy" id="8319"/>
    <lineage>
        <taxon>Eukaryota</taxon>
        <taxon>Metazoa</taxon>
        <taxon>Chordata</taxon>
        <taxon>Craniata</taxon>
        <taxon>Vertebrata</taxon>
        <taxon>Euteleostomi</taxon>
        <taxon>Amphibia</taxon>
        <taxon>Batrachia</taxon>
        <taxon>Caudata</taxon>
        <taxon>Salamandroidea</taxon>
        <taxon>Salamandridae</taxon>
        <taxon>Pleurodelinae</taxon>
        <taxon>Pleurodeles</taxon>
    </lineage>
</organism>
<reference evidence="1" key="1">
    <citation type="journal article" date="2022" name="bioRxiv">
        <title>Sequencing and chromosome-scale assembly of the giantPleurodeles waltlgenome.</title>
        <authorList>
            <person name="Brown T."/>
            <person name="Elewa A."/>
            <person name="Iarovenko S."/>
            <person name="Subramanian E."/>
            <person name="Araus A.J."/>
            <person name="Petzold A."/>
            <person name="Susuki M."/>
            <person name="Suzuki K.-i.T."/>
            <person name="Hayashi T."/>
            <person name="Toyoda A."/>
            <person name="Oliveira C."/>
            <person name="Osipova E."/>
            <person name="Leigh N.D."/>
            <person name="Simon A."/>
            <person name="Yun M.H."/>
        </authorList>
    </citation>
    <scope>NUCLEOTIDE SEQUENCE</scope>
    <source>
        <strain evidence="1">20211129_DDA</strain>
        <tissue evidence="1">Liver</tissue>
    </source>
</reference>
<comment type="caution">
    <text evidence="1">The sequence shown here is derived from an EMBL/GenBank/DDBJ whole genome shotgun (WGS) entry which is preliminary data.</text>
</comment>
<protein>
    <submittedName>
        <fullName evidence="1">Uncharacterized protein</fullName>
    </submittedName>
</protein>
<evidence type="ECO:0000313" key="1">
    <source>
        <dbReference type="EMBL" id="KAJ1143338.1"/>
    </source>
</evidence>
<evidence type="ECO:0000313" key="2">
    <source>
        <dbReference type="Proteomes" id="UP001066276"/>
    </source>
</evidence>
<sequence>MGTAGPSLESCEHDVAEWAVAEEVRLKTYRPNDKLRYLRALYKILQGIYHHLEIWPSSGPLSPPVALGEIKALPASHSSQRTGSEASSVLDIQGGRVTLAAHVVRHTEHEYQLQRLQ</sequence>
<dbReference type="Proteomes" id="UP001066276">
    <property type="component" value="Chromosome 6"/>
</dbReference>
<name>A0AAV7QY48_PLEWA</name>
<dbReference type="EMBL" id="JANPWB010000010">
    <property type="protein sequence ID" value="KAJ1143338.1"/>
    <property type="molecule type" value="Genomic_DNA"/>
</dbReference>
<dbReference type="AlphaFoldDB" id="A0AAV7QY48"/>
<accession>A0AAV7QY48</accession>